<sequence length="65" mass="7164">MVKNINEIHMLSSVIRSALSYLAFTVGMITGTPEVCPSWSSRIRERSSQCSNALSGYGSNYLTTF</sequence>
<organism evidence="1 2">
    <name type="scientific">Stephania yunnanensis</name>
    <dbReference type="NCBI Taxonomy" id="152371"/>
    <lineage>
        <taxon>Eukaryota</taxon>
        <taxon>Viridiplantae</taxon>
        <taxon>Streptophyta</taxon>
        <taxon>Embryophyta</taxon>
        <taxon>Tracheophyta</taxon>
        <taxon>Spermatophyta</taxon>
        <taxon>Magnoliopsida</taxon>
        <taxon>Ranunculales</taxon>
        <taxon>Menispermaceae</taxon>
        <taxon>Menispermoideae</taxon>
        <taxon>Cissampelideae</taxon>
        <taxon>Stephania</taxon>
    </lineage>
</organism>
<evidence type="ECO:0000313" key="2">
    <source>
        <dbReference type="Proteomes" id="UP001420932"/>
    </source>
</evidence>
<name>A0AAP0LFB7_9MAGN</name>
<dbReference type="AlphaFoldDB" id="A0AAP0LFB7"/>
<evidence type="ECO:0000313" key="1">
    <source>
        <dbReference type="EMBL" id="KAK9169595.1"/>
    </source>
</evidence>
<keyword evidence="2" id="KW-1185">Reference proteome</keyword>
<gene>
    <name evidence="1" type="ORF">Syun_001735</name>
</gene>
<dbReference type="Proteomes" id="UP001420932">
    <property type="component" value="Unassembled WGS sequence"/>
</dbReference>
<dbReference type="EMBL" id="JBBNAF010000001">
    <property type="protein sequence ID" value="KAK9169595.1"/>
    <property type="molecule type" value="Genomic_DNA"/>
</dbReference>
<reference evidence="1 2" key="1">
    <citation type="submission" date="2024-01" db="EMBL/GenBank/DDBJ databases">
        <title>Genome assemblies of Stephania.</title>
        <authorList>
            <person name="Yang L."/>
        </authorList>
    </citation>
    <scope>NUCLEOTIDE SEQUENCE [LARGE SCALE GENOMIC DNA]</scope>
    <source>
        <strain evidence="1">YNDBR</strain>
        <tissue evidence="1">Leaf</tissue>
    </source>
</reference>
<comment type="caution">
    <text evidence="1">The sequence shown here is derived from an EMBL/GenBank/DDBJ whole genome shotgun (WGS) entry which is preliminary data.</text>
</comment>
<protein>
    <submittedName>
        <fullName evidence="1">Uncharacterized protein</fullName>
    </submittedName>
</protein>
<accession>A0AAP0LFB7</accession>
<proteinExistence type="predicted"/>